<keyword evidence="6" id="KW-0560">Oxidoreductase</keyword>
<evidence type="ECO:0000313" key="12">
    <source>
        <dbReference type="EMBL" id="MBJ8340907.1"/>
    </source>
</evidence>
<dbReference type="SUPFAM" id="SSF51730">
    <property type="entry name" value="FAD-linked oxidoreductase"/>
    <property type="match status" value="1"/>
</dbReference>
<keyword evidence="4 10" id="KW-0547">Nucleotide-binding</keyword>
<keyword evidence="5 10" id="KW-0274">FAD</keyword>
<organism evidence="12 13">
    <name type="scientific">Antrihabitans stalagmiti</name>
    <dbReference type="NCBI Taxonomy" id="2799499"/>
    <lineage>
        <taxon>Bacteria</taxon>
        <taxon>Bacillati</taxon>
        <taxon>Actinomycetota</taxon>
        <taxon>Actinomycetes</taxon>
        <taxon>Mycobacteriales</taxon>
        <taxon>Nocardiaceae</taxon>
        <taxon>Antrihabitans</taxon>
    </lineage>
</organism>
<feature type="binding site" evidence="9">
    <location>
        <position position="118"/>
    </location>
    <ligand>
        <name>substrate</name>
    </ligand>
</feature>
<feature type="domain" description="Proline dehydrogenase" evidence="11">
    <location>
        <begin position="53"/>
        <end position="320"/>
    </location>
</feature>
<keyword evidence="7" id="KW-0642">Proline metabolism</keyword>
<dbReference type="PANTHER" id="PTHR13914">
    <property type="entry name" value="PROLINE OXIDASE"/>
    <property type="match status" value="1"/>
</dbReference>
<evidence type="ECO:0000256" key="6">
    <source>
        <dbReference type="ARBA" id="ARBA00023002"/>
    </source>
</evidence>
<dbReference type="EMBL" id="JAEMNV010000006">
    <property type="protein sequence ID" value="MBJ8340907.1"/>
    <property type="molecule type" value="Genomic_DNA"/>
</dbReference>
<comment type="pathway">
    <text evidence="1">Amino-acid degradation; L-proline degradation into L-glutamate; L-glutamate from L-proline: step 1/2.</text>
</comment>
<feature type="binding site" evidence="10">
    <location>
        <position position="184"/>
    </location>
    <ligand>
        <name>FAD</name>
        <dbReference type="ChEBI" id="CHEBI:57692"/>
    </ligand>
</feature>
<comment type="catalytic activity">
    <reaction evidence="8">
        <text>L-proline + a quinone = (S)-1-pyrroline-5-carboxylate + a quinol + H(+)</text>
        <dbReference type="Rhea" id="RHEA:23784"/>
        <dbReference type="ChEBI" id="CHEBI:15378"/>
        <dbReference type="ChEBI" id="CHEBI:17388"/>
        <dbReference type="ChEBI" id="CHEBI:24646"/>
        <dbReference type="ChEBI" id="CHEBI:60039"/>
        <dbReference type="ChEBI" id="CHEBI:132124"/>
        <dbReference type="EC" id="1.5.5.2"/>
    </reaction>
</comment>
<evidence type="ECO:0000256" key="3">
    <source>
        <dbReference type="ARBA" id="ARBA00022630"/>
    </source>
</evidence>
<evidence type="ECO:0000256" key="7">
    <source>
        <dbReference type="ARBA" id="ARBA00023062"/>
    </source>
</evidence>
<evidence type="ECO:0000256" key="9">
    <source>
        <dbReference type="PIRSR" id="PIRSR000196-1"/>
    </source>
</evidence>
<dbReference type="InterPro" id="IPR029041">
    <property type="entry name" value="FAD-linked_oxidoreductase-like"/>
</dbReference>
<comment type="caution">
    <text evidence="12">The sequence shown here is derived from an EMBL/GenBank/DDBJ whole genome shotgun (WGS) entry which is preliminary data.</text>
</comment>
<keyword evidence="3" id="KW-0285">Flavoprotein</keyword>
<dbReference type="Gene3D" id="3.20.20.220">
    <property type="match status" value="1"/>
</dbReference>
<evidence type="ECO:0000259" key="11">
    <source>
        <dbReference type="Pfam" id="PF01619"/>
    </source>
</evidence>
<dbReference type="InterPro" id="IPR008219">
    <property type="entry name" value="PRODH_bac_arc"/>
</dbReference>
<gene>
    <name evidence="12" type="ORF">JGU71_18645</name>
</gene>
<dbReference type="GO" id="GO:0010133">
    <property type="term" value="P:L-proline catabolic process to L-glutamate"/>
    <property type="evidence" value="ECO:0007669"/>
    <property type="project" value="InterPro"/>
</dbReference>
<evidence type="ECO:0000256" key="2">
    <source>
        <dbReference type="ARBA" id="ARBA00012695"/>
    </source>
</evidence>
<name>A0A934U519_9NOCA</name>
<evidence type="ECO:0000256" key="1">
    <source>
        <dbReference type="ARBA" id="ARBA00004739"/>
    </source>
</evidence>
<proteinExistence type="predicted"/>
<dbReference type="InterPro" id="IPR002872">
    <property type="entry name" value="Proline_DH_dom"/>
</dbReference>
<protein>
    <recommendedName>
        <fullName evidence="2">proline dehydrogenase</fullName>
        <ecNumber evidence="2">1.5.5.2</ecNumber>
    </recommendedName>
</protein>
<feature type="binding site" evidence="10">
    <location>
        <begin position="247"/>
        <end position="248"/>
    </location>
    <ligand>
        <name>FAD</name>
        <dbReference type="ChEBI" id="CHEBI:57692"/>
    </ligand>
</feature>
<keyword evidence="13" id="KW-1185">Reference proteome</keyword>
<dbReference type="PIRSF" id="PIRSF000196">
    <property type="entry name" value="Pro_dehydrog"/>
    <property type="match status" value="1"/>
</dbReference>
<evidence type="ECO:0000256" key="4">
    <source>
        <dbReference type="ARBA" id="ARBA00022741"/>
    </source>
</evidence>
<dbReference type="PANTHER" id="PTHR13914:SF0">
    <property type="entry name" value="PROLINE DEHYDROGENASE 1, MITOCHONDRIAL"/>
    <property type="match status" value="1"/>
</dbReference>
<evidence type="ECO:0000256" key="10">
    <source>
        <dbReference type="PIRSR" id="PIRSR000196-2"/>
    </source>
</evidence>
<comment type="cofactor">
    <cofactor evidence="10">
        <name>FAD</name>
        <dbReference type="ChEBI" id="CHEBI:57692"/>
    </cofactor>
    <text evidence="10">Binds 1 FAD per subunit.</text>
</comment>
<dbReference type="Pfam" id="PF01619">
    <property type="entry name" value="Pro_dh"/>
    <property type="match status" value="1"/>
</dbReference>
<evidence type="ECO:0000256" key="8">
    <source>
        <dbReference type="ARBA" id="ARBA00048779"/>
    </source>
</evidence>
<dbReference type="GO" id="GO:0004657">
    <property type="term" value="F:proline dehydrogenase activity"/>
    <property type="evidence" value="ECO:0007669"/>
    <property type="project" value="UniProtKB-EC"/>
</dbReference>
<feature type="binding site" evidence="9">
    <location>
        <position position="309"/>
    </location>
    <ligand>
        <name>substrate</name>
    </ligand>
</feature>
<sequence>MTILSNPRLSNPLRPAILAAARSSKLKAALTKAPVTRRIVTRFIAGETRPEVLKVVAALLESGRVISIDFLGEDTTDRAQAEATVGEYLALLDDLAGLRLPASMNPNNEIAPLEVSMKLSALGQALPVDGDKIATQNARTVCEHAQRLGIWVTIDAEDHTTTDSTLRIVRELRTEFPWLGAVLQSYLRRTEADCRELAGPGSRIRLCKGAYREPESVAYQSRSEVDASYRRCLEILMLGAGYPMVASHDPEIIAAAGDMTRRTDRGRDTFEQQMLFGIRDVEQLRLAAEGYTMRVYVPYGAQWYGYFMRRLAERPSNLRFFLRSIATVR</sequence>
<evidence type="ECO:0000313" key="13">
    <source>
        <dbReference type="Proteomes" id="UP000655868"/>
    </source>
</evidence>
<dbReference type="GO" id="GO:0000166">
    <property type="term" value="F:nucleotide binding"/>
    <property type="evidence" value="ECO:0007669"/>
    <property type="project" value="UniProtKB-KW"/>
</dbReference>
<dbReference type="RefSeq" id="WP_199705797.1">
    <property type="nucleotide sequence ID" value="NZ_JAEMNV010000006.1"/>
</dbReference>
<reference evidence="12" key="1">
    <citation type="submission" date="2020-12" db="EMBL/GenBank/DDBJ databases">
        <title>Antrihabitans popcorni sp. nov. and Antrihabitans auranticaus sp. nov., isolated from a larva cave.</title>
        <authorList>
            <person name="Lee S.D."/>
            <person name="Kim I.S."/>
        </authorList>
    </citation>
    <scope>NUCLEOTIDE SEQUENCE</scope>
    <source>
        <strain evidence="12">YC3-6</strain>
    </source>
</reference>
<feature type="binding site" evidence="9">
    <location>
        <position position="310"/>
    </location>
    <ligand>
        <name>substrate</name>
    </ligand>
</feature>
<dbReference type="Proteomes" id="UP000655868">
    <property type="component" value="Unassembled WGS sequence"/>
</dbReference>
<dbReference type="EC" id="1.5.5.2" evidence="2"/>
<evidence type="ECO:0000256" key="5">
    <source>
        <dbReference type="ARBA" id="ARBA00022827"/>
    </source>
</evidence>
<dbReference type="AlphaFoldDB" id="A0A934U519"/>
<accession>A0A934U519</accession>
<feature type="binding site" evidence="10">
    <location>
        <begin position="208"/>
        <end position="210"/>
    </location>
    <ligand>
        <name>FAD</name>
        <dbReference type="ChEBI" id="CHEBI:57692"/>
    </ligand>
</feature>
<dbReference type="InterPro" id="IPR015659">
    <property type="entry name" value="Proline_oxidase"/>
</dbReference>